<dbReference type="Gene3D" id="2.40.50.100">
    <property type="match status" value="1"/>
</dbReference>
<dbReference type="AlphaFoldDB" id="A0A3B0T694"/>
<evidence type="ECO:0008006" key="2">
    <source>
        <dbReference type="Google" id="ProtNLM"/>
    </source>
</evidence>
<organism evidence="1">
    <name type="scientific">hydrothermal vent metagenome</name>
    <dbReference type="NCBI Taxonomy" id="652676"/>
    <lineage>
        <taxon>unclassified sequences</taxon>
        <taxon>metagenomes</taxon>
        <taxon>ecological metagenomes</taxon>
    </lineage>
</organism>
<accession>A0A3B0T694</accession>
<evidence type="ECO:0000313" key="1">
    <source>
        <dbReference type="EMBL" id="VAW04374.1"/>
    </source>
</evidence>
<reference evidence="1" key="1">
    <citation type="submission" date="2018-06" db="EMBL/GenBank/DDBJ databases">
        <authorList>
            <person name="Zhirakovskaya E."/>
        </authorList>
    </citation>
    <scope>NUCLEOTIDE SEQUENCE</scope>
</reference>
<gene>
    <name evidence="1" type="ORF">MNBD_ACTINO01-653</name>
</gene>
<proteinExistence type="predicted"/>
<name>A0A3B0T694_9ZZZZ</name>
<dbReference type="EMBL" id="UOEI01000394">
    <property type="protein sequence ID" value="VAW04374.1"/>
    <property type="molecule type" value="Genomic_DNA"/>
</dbReference>
<protein>
    <recommendedName>
        <fullName evidence="2">Lipoyl-binding domain-containing protein</fullName>
    </recommendedName>
</protein>
<sequence length="26" mass="2718">MTGEIVDLKVQVGDTVTSGAILMVIK</sequence>